<keyword evidence="2 5" id="KW-0238">DNA-binding</keyword>
<name>A0A7Y9DKZ7_9ACTN</name>
<organism evidence="5 6">
    <name type="scientific">Kineococcus aurantiacus</name>
    <dbReference type="NCBI Taxonomy" id="37633"/>
    <lineage>
        <taxon>Bacteria</taxon>
        <taxon>Bacillati</taxon>
        <taxon>Actinomycetota</taxon>
        <taxon>Actinomycetes</taxon>
        <taxon>Kineosporiales</taxon>
        <taxon>Kineosporiaceae</taxon>
        <taxon>Kineococcus</taxon>
    </lineage>
</organism>
<dbReference type="Proteomes" id="UP000521922">
    <property type="component" value="Unassembled WGS sequence"/>
</dbReference>
<dbReference type="InterPro" id="IPR020449">
    <property type="entry name" value="Tscrpt_reg_AraC-type_HTH"/>
</dbReference>
<dbReference type="InterPro" id="IPR035418">
    <property type="entry name" value="AraC-bd_2"/>
</dbReference>
<accession>A0A7Y9DKZ7</accession>
<evidence type="ECO:0000256" key="1">
    <source>
        <dbReference type="ARBA" id="ARBA00023015"/>
    </source>
</evidence>
<dbReference type="PROSITE" id="PS01124">
    <property type="entry name" value="HTH_ARAC_FAMILY_2"/>
    <property type="match status" value="1"/>
</dbReference>
<dbReference type="SUPFAM" id="SSF46689">
    <property type="entry name" value="Homeodomain-like"/>
    <property type="match status" value="1"/>
</dbReference>
<dbReference type="PANTHER" id="PTHR46796:SF6">
    <property type="entry name" value="ARAC SUBFAMILY"/>
    <property type="match status" value="1"/>
</dbReference>
<dbReference type="Pfam" id="PF12833">
    <property type="entry name" value="HTH_18"/>
    <property type="match status" value="1"/>
</dbReference>
<dbReference type="Pfam" id="PF14525">
    <property type="entry name" value="AraC_binding_2"/>
    <property type="match status" value="1"/>
</dbReference>
<evidence type="ECO:0000256" key="3">
    <source>
        <dbReference type="ARBA" id="ARBA00023163"/>
    </source>
</evidence>
<dbReference type="SMART" id="SM00342">
    <property type="entry name" value="HTH_ARAC"/>
    <property type="match status" value="1"/>
</dbReference>
<proteinExistence type="predicted"/>
<keyword evidence="1" id="KW-0805">Transcription regulation</keyword>
<feature type="domain" description="HTH araC/xylS-type" evidence="4">
    <location>
        <begin position="139"/>
        <end position="240"/>
    </location>
</feature>
<evidence type="ECO:0000259" key="4">
    <source>
        <dbReference type="PROSITE" id="PS01124"/>
    </source>
</evidence>
<sequence>MFLGLQVTGSSLVVQHGREAVLRPGEFAVYDTSSPYTLVHRDGIDQHFFRIPRSALVMSPAALRGVTAVTVGAGNPVAGLAAGYLRGLAGDDDLRSDPRAGAVEEATVSLVKAALMTHLADGGADGGAGREALHESLEARITAYLRAHLTEPDLSAERIAAAHHISTRYLYVILARCGITLGDWLRGRRLSGCRDALADPGLHAVPISALARRWGFTDPGHFSRCFREAYGCTPTQWRQQHASPRRVDGR</sequence>
<keyword evidence="3" id="KW-0804">Transcription</keyword>
<dbReference type="AlphaFoldDB" id="A0A7Y9DKZ7"/>
<dbReference type="InterPro" id="IPR018060">
    <property type="entry name" value="HTH_AraC"/>
</dbReference>
<dbReference type="InterPro" id="IPR050204">
    <property type="entry name" value="AraC_XylS_family_regulators"/>
</dbReference>
<dbReference type="GO" id="GO:0003700">
    <property type="term" value="F:DNA-binding transcription factor activity"/>
    <property type="evidence" value="ECO:0007669"/>
    <property type="project" value="InterPro"/>
</dbReference>
<evidence type="ECO:0000256" key="2">
    <source>
        <dbReference type="ARBA" id="ARBA00023125"/>
    </source>
</evidence>
<evidence type="ECO:0000313" key="5">
    <source>
        <dbReference type="EMBL" id="NYD22440.1"/>
    </source>
</evidence>
<evidence type="ECO:0000313" key="6">
    <source>
        <dbReference type="Proteomes" id="UP000521922"/>
    </source>
</evidence>
<reference evidence="5 6" key="1">
    <citation type="submission" date="2020-07" db="EMBL/GenBank/DDBJ databases">
        <title>Sequencing the genomes of 1000 actinobacteria strains.</title>
        <authorList>
            <person name="Klenk H.-P."/>
        </authorList>
    </citation>
    <scope>NUCLEOTIDE SEQUENCE [LARGE SCALE GENOMIC DNA]</scope>
    <source>
        <strain evidence="5 6">DSM 7487</strain>
    </source>
</reference>
<dbReference type="Gene3D" id="1.10.10.60">
    <property type="entry name" value="Homeodomain-like"/>
    <property type="match status" value="1"/>
</dbReference>
<protein>
    <submittedName>
        <fullName evidence="5">AraC-like DNA-binding protein</fullName>
    </submittedName>
</protein>
<dbReference type="GO" id="GO:0043565">
    <property type="term" value="F:sequence-specific DNA binding"/>
    <property type="evidence" value="ECO:0007669"/>
    <property type="project" value="InterPro"/>
</dbReference>
<comment type="caution">
    <text evidence="5">The sequence shown here is derived from an EMBL/GenBank/DDBJ whole genome shotgun (WGS) entry which is preliminary data.</text>
</comment>
<dbReference type="InterPro" id="IPR009057">
    <property type="entry name" value="Homeodomain-like_sf"/>
</dbReference>
<gene>
    <name evidence="5" type="ORF">BJ968_001980</name>
</gene>
<dbReference type="EMBL" id="JACCBB010000001">
    <property type="protein sequence ID" value="NYD22440.1"/>
    <property type="molecule type" value="Genomic_DNA"/>
</dbReference>
<dbReference type="PANTHER" id="PTHR46796">
    <property type="entry name" value="HTH-TYPE TRANSCRIPTIONAL ACTIVATOR RHAS-RELATED"/>
    <property type="match status" value="1"/>
</dbReference>
<dbReference type="PRINTS" id="PR00032">
    <property type="entry name" value="HTHARAC"/>
</dbReference>
<keyword evidence="6" id="KW-1185">Reference proteome</keyword>